<keyword evidence="2" id="KW-1185">Reference proteome</keyword>
<reference evidence="1 2" key="1">
    <citation type="journal article" date="2024" name="BMC Genomics">
        <title>De novo assembly and annotation of Popillia japonica's genome with initial clues to its potential as an invasive pest.</title>
        <authorList>
            <person name="Cucini C."/>
            <person name="Boschi S."/>
            <person name="Funari R."/>
            <person name="Cardaioli E."/>
            <person name="Iannotti N."/>
            <person name="Marturano G."/>
            <person name="Paoli F."/>
            <person name="Bruttini M."/>
            <person name="Carapelli A."/>
            <person name="Frati F."/>
            <person name="Nardi F."/>
        </authorList>
    </citation>
    <scope>NUCLEOTIDE SEQUENCE [LARGE SCALE GENOMIC DNA]</scope>
    <source>
        <strain evidence="1">DMR45628</strain>
    </source>
</reference>
<evidence type="ECO:0000313" key="1">
    <source>
        <dbReference type="EMBL" id="KAK9696660.1"/>
    </source>
</evidence>
<gene>
    <name evidence="1" type="ORF">QE152_g31431</name>
</gene>
<name>A0AAW1J180_POPJA</name>
<accession>A0AAW1J180</accession>
<dbReference type="Proteomes" id="UP001458880">
    <property type="component" value="Unassembled WGS sequence"/>
</dbReference>
<organism evidence="1 2">
    <name type="scientific">Popillia japonica</name>
    <name type="common">Japanese beetle</name>
    <dbReference type="NCBI Taxonomy" id="7064"/>
    <lineage>
        <taxon>Eukaryota</taxon>
        <taxon>Metazoa</taxon>
        <taxon>Ecdysozoa</taxon>
        <taxon>Arthropoda</taxon>
        <taxon>Hexapoda</taxon>
        <taxon>Insecta</taxon>
        <taxon>Pterygota</taxon>
        <taxon>Neoptera</taxon>
        <taxon>Endopterygota</taxon>
        <taxon>Coleoptera</taxon>
        <taxon>Polyphaga</taxon>
        <taxon>Scarabaeiformia</taxon>
        <taxon>Scarabaeidae</taxon>
        <taxon>Rutelinae</taxon>
        <taxon>Popillia</taxon>
    </lineage>
</organism>
<dbReference type="AlphaFoldDB" id="A0AAW1J180"/>
<sequence length="149" mass="15602">MGIGFCVVRAKPVVTMGIGFCVVRSGMEGFAGVVLIRDGTIATDFGPDRSRKTGCTMGIGFCVVRSGMEGFAGVFGSRWDAVAGITRRWDAVAGITRRKIIPGDSRTANASGGSGAVSRSVCFTDGLPTIRFGLDTEYRSPNALAVSRL</sequence>
<evidence type="ECO:0000313" key="2">
    <source>
        <dbReference type="Proteomes" id="UP001458880"/>
    </source>
</evidence>
<dbReference type="EMBL" id="JASPKY010000444">
    <property type="protein sequence ID" value="KAK9696660.1"/>
    <property type="molecule type" value="Genomic_DNA"/>
</dbReference>
<protein>
    <submittedName>
        <fullName evidence="1">Uncharacterized protein</fullName>
    </submittedName>
</protein>
<proteinExistence type="predicted"/>
<comment type="caution">
    <text evidence="1">The sequence shown here is derived from an EMBL/GenBank/DDBJ whole genome shotgun (WGS) entry which is preliminary data.</text>
</comment>